<feature type="transmembrane region" description="Helical" evidence="8">
    <location>
        <begin position="105"/>
        <end position="131"/>
    </location>
</feature>
<reference evidence="10 11" key="1">
    <citation type="submission" date="2020-04" db="EMBL/GenBank/DDBJ databases">
        <authorList>
            <person name="Doyle D.A."/>
        </authorList>
    </citation>
    <scope>NUCLEOTIDE SEQUENCE [LARGE SCALE GENOMIC DNA]</scope>
    <source>
        <strain evidence="10 11">P21</strain>
    </source>
</reference>
<evidence type="ECO:0000256" key="1">
    <source>
        <dbReference type="ARBA" id="ARBA00004651"/>
    </source>
</evidence>
<evidence type="ECO:0000256" key="3">
    <source>
        <dbReference type="ARBA" id="ARBA00022448"/>
    </source>
</evidence>
<dbReference type="GO" id="GO:0055085">
    <property type="term" value="P:transmembrane transport"/>
    <property type="evidence" value="ECO:0007669"/>
    <property type="project" value="InterPro"/>
</dbReference>
<feature type="transmembrane region" description="Helical" evidence="8">
    <location>
        <begin position="212"/>
        <end position="235"/>
    </location>
</feature>
<evidence type="ECO:0000256" key="2">
    <source>
        <dbReference type="ARBA" id="ARBA00007069"/>
    </source>
</evidence>
<feature type="transmembrane region" description="Helical" evidence="8">
    <location>
        <begin position="151"/>
        <end position="175"/>
    </location>
</feature>
<reference evidence="10 11" key="2">
    <citation type="submission" date="2020-06" db="EMBL/GenBank/DDBJ databases">
        <title>Complete Genome Sequence of Clostridium muelleri sp. nov. P21T, an Acid-Alcohol Producing Acetogen Isolated from Old Hay.</title>
        <authorList>
            <person name="Duncan K.E."/>
            <person name="Tanner R.S."/>
        </authorList>
    </citation>
    <scope>NUCLEOTIDE SEQUENCE [LARGE SCALE GENOMIC DNA]</scope>
    <source>
        <strain evidence="10 11">P21</strain>
    </source>
</reference>
<keyword evidence="5 8" id="KW-0812">Transmembrane</keyword>
<dbReference type="Gene3D" id="1.10.3720.10">
    <property type="entry name" value="MetI-like"/>
    <property type="match status" value="1"/>
</dbReference>
<keyword evidence="3 8" id="KW-0813">Transport</keyword>
<dbReference type="InterPro" id="IPR000515">
    <property type="entry name" value="MetI-like"/>
</dbReference>
<dbReference type="EMBL" id="JABBNI010000014">
    <property type="protein sequence ID" value="NMM62798.1"/>
    <property type="molecule type" value="Genomic_DNA"/>
</dbReference>
<evidence type="ECO:0000256" key="8">
    <source>
        <dbReference type="RuleBase" id="RU363032"/>
    </source>
</evidence>
<accession>A0A7Y0EG55</accession>
<comment type="caution">
    <text evidence="10">The sequence shown here is derived from an EMBL/GenBank/DDBJ whole genome shotgun (WGS) entry which is preliminary data.</text>
</comment>
<gene>
    <name evidence="10" type="ORF">HBE96_08820</name>
</gene>
<comment type="similarity">
    <text evidence="2">Belongs to the binding-protein-dependent transport system permease family. CysTW subfamily.</text>
</comment>
<dbReference type="GO" id="GO:0005886">
    <property type="term" value="C:plasma membrane"/>
    <property type="evidence" value="ECO:0007669"/>
    <property type="project" value="UniProtKB-SubCell"/>
</dbReference>
<feature type="transmembrane region" description="Helical" evidence="8">
    <location>
        <begin position="255"/>
        <end position="276"/>
    </location>
</feature>
<protein>
    <submittedName>
        <fullName evidence="10">ABC transporter permease subunit</fullName>
    </submittedName>
</protein>
<keyword evidence="4" id="KW-1003">Cell membrane</keyword>
<dbReference type="PANTHER" id="PTHR42929:SF1">
    <property type="entry name" value="INNER MEMBRANE ABC TRANSPORTER PERMEASE PROTEIN YDCU-RELATED"/>
    <property type="match status" value="1"/>
</dbReference>
<dbReference type="Proteomes" id="UP000537131">
    <property type="component" value="Unassembled WGS sequence"/>
</dbReference>
<sequence length="289" mass="32350">MKNKVSKNPLLKYLTTIAPALLWMIIFFVLPLFLILVVSFCTRGNTGNIVFNFTLSNYTKLLNPLYIDIFINSIIIAVYTTLLCLLFGYPFAFIVANSSKKLKPLFLLLIILPFWTNSLVRTYAMIVLLRSEGIINTMLLHFGLIKSPLHLMYNNTAVMIGMLYMMFPFMVLPLYTSIEKLDKRILDAASDLGAGPVRKFLKITLPLTKGGILSGSLLVFVPTLGLFFITDLMGGSKVVLMSNLIKNQFLTARDWPFGSAISVILIIVMVAVISYNSKVGGKKEKKEVL</sequence>
<proteinExistence type="inferred from homology"/>
<dbReference type="CDD" id="cd06261">
    <property type="entry name" value="TM_PBP2"/>
    <property type="match status" value="1"/>
</dbReference>
<evidence type="ECO:0000259" key="9">
    <source>
        <dbReference type="PROSITE" id="PS50928"/>
    </source>
</evidence>
<feature type="domain" description="ABC transmembrane type-1" evidence="9">
    <location>
        <begin position="70"/>
        <end position="276"/>
    </location>
</feature>
<feature type="transmembrane region" description="Helical" evidence="8">
    <location>
        <begin position="21"/>
        <end position="45"/>
    </location>
</feature>
<dbReference type="PANTHER" id="PTHR42929">
    <property type="entry name" value="INNER MEMBRANE ABC TRANSPORTER PERMEASE PROTEIN YDCU-RELATED-RELATED"/>
    <property type="match status" value="1"/>
</dbReference>
<feature type="transmembrane region" description="Helical" evidence="8">
    <location>
        <begin position="65"/>
        <end position="93"/>
    </location>
</feature>
<evidence type="ECO:0000256" key="7">
    <source>
        <dbReference type="ARBA" id="ARBA00023136"/>
    </source>
</evidence>
<evidence type="ECO:0000313" key="11">
    <source>
        <dbReference type="Proteomes" id="UP000537131"/>
    </source>
</evidence>
<dbReference type="RefSeq" id="WP_169297391.1">
    <property type="nucleotide sequence ID" value="NZ_JABBNI010000014.1"/>
</dbReference>
<evidence type="ECO:0000256" key="4">
    <source>
        <dbReference type="ARBA" id="ARBA00022475"/>
    </source>
</evidence>
<dbReference type="AlphaFoldDB" id="A0A7Y0EG55"/>
<name>A0A7Y0EG55_9CLOT</name>
<keyword evidence="6 8" id="KW-1133">Transmembrane helix</keyword>
<dbReference type="PROSITE" id="PS50928">
    <property type="entry name" value="ABC_TM1"/>
    <property type="match status" value="1"/>
</dbReference>
<dbReference type="SUPFAM" id="SSF161098">
    <property type="entry name" value="MetI-like"/>
    <property type="match status" value="1"/>
</dbReference>
<evidence type="ECO:0000313" key="10">
    <source>
        <dbReference type="EMBL" id="NMM62798.1"/>
    </source>
</evidence>
<comment type="subcellular location">
    <subcellularLocation>
        <location evidence="1 8">Cell membrane</location>
        <topology evidence="1 8">Multi-pass membrane protein</topology>
    </subcellularLocation>
</comment>
<organism evidence="10 11">
    <name type="scientific">Clostridium muellerianum</name>
    <dbReference type="NCBI Taxonomy" id="2716538"/>
    <lineage>
        <taxon>Bacteria</taxon>
        <taxon>Bacillati</taxon>
        <taxon>Bacillota</taxon>
        <taxon>Clostridia</taxon>
        <taxon>Eubacteriales</taxon>
        <taxon>Clostridiaceae</taxon>
        <taxon>Clostridium</taxon>
    </lineage>
</organism>
<dbReference type="Pfam" id="PF00528">
    <property type="entry name" value="BPD_transp_1"/>
    <property type="match status" value="1"/>
</dbReference>
<evidence type="ECO:0000256" key="6">
    <source>
        <dbReference type="ARBA" id="ARBA00022989"/>
    </source>
</evidence>
<evidence type="ECO:0000256" key="5">
    <source>
        <dbReference type="ARBA" id="ARBA00022692"/>
    </source>
</evidence>
<keyword evidence="11" id="KW-1185">Reference proteome</keyword>
<dbReference type="InterPro" id="IPR035906">
    <property type="entry name" value="MetI-like_sf"/>
</dbReference>
<keyword evidence="7 8" id="KW-0472">Membrane</keyword>